<dbReference type="AlphaFoldDB" id="A0A2G1URT7"/>
<accession>A0A2G1URT7</accession>
<dbReference type="SUPFAM" id="SSF53720">
    <property type="entry name" value="ALDH-like"/>
    <property type="match status" value="1"/>
</dbReference>
<keyword evidence="2" id="KW-0560">Oxidoreductase</keyword>
<dbReference type="Gene3D" id="3.40.605.10">
    <property type="entry name" value="Aldehyde Dehydrogenase, Chain A, domain 1"/>
    <property type="match status" value="1"/>
</dbReference>
<dbReference type="InterPro" id="IPR016162">
    <property type="entry name" value="Ald_DH_N"/>
</dbReference>
<dbReference type="InterPro" id="IPR016160">
    <property type="entry name" value="Ald_DH_CS_CYS"/>
</dbReference>
<proteinExistence type="inferred from homology"/>
<dbReference type="InterPro" id="IPR016163">
    <property type="entry name" value="Ald_DH_C"/>
</dbReference>
<dbReference type="FunFam" id="3.40.605.10:FF:000033">
    <property type="entry name" value="NAD-dependent succinate-semialdehyde dehydrogenase"/>
    <property type="match status" value="1"/>
</dbReference>
<comment type="similarity">
    <text evidence="1">Belongs to the aldehyde dehydrogenase family.</text>
</comment>
<feature type="domain" description="Aldehyde dehydrogenase" evidence="3">
    <location>
        <begin position="14"/>
        <end position="472"/>
    </location>
</feature>
<evidence type="ECO:0000259" key="3">
    <source>
        <dbReference type="Pfam" id="PF00171"/>
    </source>
</evidence>
<dbReference type="Proteomes" id="UP000231409">
    <property type="component" value="Unassembled WGS sequence"/>
</dbReference>
<dbReference type="PANTHER" id="PTHR43353:SF5">
    <property type="entry name" value="SUCCINATE-SEMIALDEHYDE DEHYDROGENASE, MITOCHONDRIAL"/>
    <property type="match status" value="1"/>
</dbReference>
<sequence length="476" mass="51653">MYPNLSLYINGQFVEGRGESSQEVRNPSNNEVLGTLPKANEEDLELALQAAERAFQSWKLEPAIGRSEILRKVANLIRERAEQTGRILTLEQGKPIREAFGEVMSCAEHAEWHAEECRRIYGRVIPSRNPDVQQIALKEPIGVCVAFSPWNFPFSQAFRKVVAAIGAGCTIILKGSSDTPASVLLMAQMFHDAGLPKGVFNVVSGDSAMISDYLIKSPVVRKISFTGSTPVGRGLASLAGAYMKGCTMELGGHAPVIICDDADIDKAVSDLVGFKFRNAGQICICPTRFFVQRTIYAEFVARFSDKAKEIKVGCGSEELTMMGPLAQSRRVQEMASFVDDACQKGGTLVTGGFAMPGDGNFYPPTVIKDVPEDARFMHEEPFGPIAGFMAFDEIPEVLERANRLPFGLAAYAYTSSVSRAHSITNGLEAGMVSVNHIGLALAETPFGGIKESGYGREGGSETFDGYLVTKFVTQMN</sequence>
<dbReference type="Pfam" id="PF00171">
    <property type="entry name" value="Aldedh"/>
    <property type="match status" value="1"/>
</dbReference>
<comment type="caution">
    <text evidence="4">The sequence shown here is derived from an EMBL/GenBank/DDBJ whole genome shotgun (WGS) entry which is preliminary data.</text>
</comment>
<dbReference type="RefSeq" id="WP_099612778.1">
    <property type="nucleotide sequence ID" value="NZ_KZ319367.1"/>
</dbReference>
<dbReference type="FunFam" id="3.40.309.10:FF:000009">
    <property type="entry name" value="Aldehyde dehydrogenase A"/>
    <property type="match status" value="1"/>
</dbReference>
<dbReference type="PROSITE" id="PS00070">
    <property type="entry name" value="ALDEHYDE_DEHYDR_CYS"/>
    <property type="match status" value="1"/>
</dbReference>
<dbReference type="GO" id="GO:0009450">
    <property type="term" value="P:gamma-aminobutyric acid catabolic process"/>
    <property type="evidence" value="ECO:0007669"/>
    <property type="project" value="TreeGrafter"/>
</dbReference>
<protein>
    <submittedName>
        <fullName evidence="4">NAD-dependent succinate-semialdehyde dehydrogenase</fullName>
    </submittedName>
</protein>
<dbReference type="GO" id="GO:0004777">
    <property type="term" value="F:succinate-semialdehyde dehydrogenase (NAD+) activity"/>
    <property type="evidence" value="ECO:0007669"/>
    <property type="project" value="TreeGrafter"/>
</dbReference>
<dbReference type="CDD" id="cd07103">
    <property type="entry name" value="ALDH_F5_SSADH_GabD"/>
    <property type="match status" value="1"/>
</dbReference>
<reference evidence="4 5" key="1">
    <citation type="submission" date="2017-09" db="EMBL/GenBank/DDBJ databases">
        <title>The draft genome sequences of Marinobacter sp. PWS21.</title>
        <authorList>
            <person name="Cao J."/>
        </authorList>
    </citation>
    <scope>NUCLEOTIDE SEQUENCE [LARGE SCALE GENOMIC DNA]</scope>
    <source>
        <strain evidence="4 5">PWS21</strain>
    </source>
</reference>
<evidence type="ECO:0000313" key="4">
    <source>
        <dbReference type="EMBL" id="PHQ17099.1"/>
    </source>
</evidence>
<dbReference type="EMBL" id="NTFH01000001">
    <property type="protein sequence ID" value="PHQ17099.1"/>
    <property type="molecule type" value="Genomic_DNA"/>
</dbReference>
<dbReference type="InterPro" id="IPR050740">
    <property type="entry name" value="Aldehyde_DH_Superfamily"/>
</dbReference>
<dbReference type="PANTHER" id="PTHR43353">
    <property type="entry name" value="SUCCINATE-SEMIALDEHYDE DEHYDROGENASE, MITOCHONDRIAL"/>
    <property type="match status" value="1"/>
</dbReference>
<organism evidence="4 5">
    <name type="scientific">Marinobacter profundi</name>
    <dbReference type="NCBI Taxonomy" id="2666256"/>
    <lineage>
        <taxon>Bacteria</taxon>
        <taxon>Pseudomonadati</taxon>
        <taxon>Pseudomonadota</taxon>
        <taxon>Gammaproteobacteria</taxon>
        <taxon>Pseudomonadales</taxon>
        <taxon>Marinobacteraceae</taxon>
        <taxon>Marinobacter</taxon>
    </lineage>
</organism>
<keyword evidence="5" id="KW-1185">Reference proteome</keyword>
<gene>
    <name evidence="4" type="ORF">CLH61_00635</name>
</gene>
<evidence type="ECO:0000256" key="1">
    <source>
        <dbReference type="ARBA" id="ARBA00009986"/>
    </source>
</evidence>
<dbReference type="InterPro" id="IPR016161">
    <property type="entry name" value="Ald_DH/histidinol_DH"/>
</dbReference>
<name>A0A2G1URT7_9GAMM</name>
<dbReference type="Gene3D" id="3.40.309.10">
    <property type="entry name" value="Aldehyde Dehydrogenase, Chain A, domain 2"/>
    <property type="match status" value="1"/>
</dbReference>
<dbReference type="InterPro" id="IPR015590">
    <property type="entry name" value="Aldehyde_DH_dom"/>
</dbReference>
<evidence type="ECO:0000256" key="2">
    <source>
        <dbReference type="ARBA" id="ARBA00023002"/>
    </source>
</evidence>
<evidence type="ECO:0000313" key="5">
    <source>
        <dbReference type="Proteomes" id="UP000231409"/>
    </source>
</evidence>